<dbReference type="InterPro" id="IPR029035">
    <property type="entry name" value="DHS-like_NAD/FAD-binding_dom"/>
</dbReference>
<evidence type="ECO:0000313" key="1">
    <source>
        <dbReference type="EMBL" id="AUX43700.1"/>
    </source>
</evidence>
<dbReference type="Proteomes" id="UP000238348">
    <property type="component" value="Chromosome"/>
</dbReference>
<dbReference type="EMBL" id="CP012673">
    <property type="protein sequence ID" value="AUX43700.1"/>
    <property type="molecule type" value="Genomic_DNA"/>
</dbReference>
<evidence type="ECO:0000313" key="2">
    <source>
        <dbReference type="Proteomes" id="UP000238348"/>
    </source>
</evidence>
<gene>
    <name evidence="1" type="ORF">SOCE26_051530</name>
</gene>
<sequence length="385" mass="42568">MALIVNSHREDIGAWPAELNEAYRQGQLLVFAGSDVSTAAGLPPWTRLAELLADHARSRGATEATLRELADLVSRGRRTDALSAAKAALGANEFYTLVENLWSDGACEVPLFAHAIAALAPKLSGLLTTSIDHLLERAFGGRWPVLHRITGDLAQRRGIILKLHGTLLDRSTWFLTRDDHDRQLFSDAGALDALSALFRARTVLFVGHDFCEDDSDRIFARARSSAIIQAPRHFALIPDRSLGPARRRALEASGVTFITYRNPRGGHAEAVSLLRALAPTGSMDGERQGAFDAKGVLDEAPPPAKPAPGDSRLDPKRLRQQIEETFSFEELEVFFAEAFPEIRGGIASIVAPTHNATYRAFKLVQYFERRRRLRELDTKLREYTQ</sequence>
<name>A0A2L0EWM3_SORCE</name>
<dbReference type="SUPFAM" id="SSF52467">
    <property type="entry name" value="DHS-like NAD/FAD-binding domain"/>
    <property type="match status" value="1"/>
</dbReference>
<reference evidence="1 2" key="1">
    <citation type="submission" date="2015-09" db="EMBL/GenBank/DDBJ databases">
        <title>Sorangium comparison.</title>
        <authorList>
            <person name="Zaburannyi N."/>
            <person name="Bunk B."/>
            <person name="Overmann J."/>
            <person name="Mueller R."/>
        </authorList>
    </citation>
    <scope>NUCLEOTIDE SEQUENCE [LARGE SCALE GENOMIC DNA]</scope>
    <source>
        <strain evidence="1 2">So ce26</strain>
    </source>
</reference>
<accession>A0A2L0EWM3</accession>
<dbReference type="Pfam" id="PF13289">
    <property type="entry name" value="SIR2_2"/>
    <property type="match status" value="1"/>
</dbReference>
<protein>
    <submittedName>
        <fullName evidence="1">Uncharacterized protein</fullName>
    </submittedName>
</protein>
<organism evidence="1 2">
    <name type="scientific">Sorangium cellulosum</name>
    <name type="common">Polyangium cellulosum</name>
    <dbReference type="NCBI Taxonomy" id="56"/>
    <lineage>
        <taxon>Bacteria</taxon>
        <taxon>Pseudomonadati</taxon>
        <taxon>Myxococcota</taxon>
        <taxon>Polyangia</taxon>
        <taxon>Polyangiales</taxon>
        <taxon>Polyangiaceae</taxon>
        <taxon>Sorangium</taxon>
    </lineage>
</organism>
<proteinExistence type="predicted"/>
<dbReference type="AlphaFoldDB" id="A0A2L0EWM3"/>